<dbReference type="InterPro" id="IPR036388">
    <property type="entry name" value="WH-like_DNA-bd_sf"/>
</dbReference>
<dbReference type="InterPro" id="IPR005158">
    <property type="entry name" value="BTAD"/>
</dbReference>
<dbReference type="GO" id="GO:0006355">
    <property type="term" value="P:regulation of DNA-templated transcription"/>
    <property type="evidence" value="ECO:0007669"/>
    <property type="project" value="InterPro"/>
</dbReference>
<dbReference type="PANTHER" id="PTHR35807">
    <property type="entry name" value="TRANSCRIPTIONAL REGULATOR REDD-RELATED"/>
    <property type="match status" value="1"/>
</dbReference>
<evidence type="ECO:0000256" key="2">
    <source>
        <dbReference type="ARBA" id="ARBA00023015"/>
    </source>
</evidence>
<dbReference type="Pfam" id="PF00486">
    <property type="entry name" value="Trans_reg_C"/>
    <property type="match status" value="1"/>
</dbReference>
<keyword evidence="2" id="KW-0805">Transcription regulation</keyword>
<proteinExistence type="inferred from homology"/>
<comment type="similarity">
    <text evidence="1">Belongs to the AfsR/DnrI/RedD regulatory family.</text>
</comment>
<dbReference type="GO" id="GO:0000160">
    <property type="term" value="P:phosphorelay signal transduction system"/>
    <property type="evidence" value="ECO:0007669"/>
    <property type="project" value="InterPro"/>
</dbReference>
<dbReference type="InterPro" id="IPR016032">
    <property type="entry name" value="Sig_transdc_resp-reg_C-effctor"/>
</dbReference>
<dbReference type="SUPFAM" id="SSF48452">
    <property type="entry name" value="TPR-like"/>
    <property type="match status" value="1"/>
</dbReference>
<dbReference type="BioCyc" id="FPRA718252:G1375-1824-MONOMER"/>
<protein>
    <submittedName>
        <fullName evidence="7">DNA-binding transcriptional activator of the SARP family</fullName>
    </submittedName>
</protein>
<dbReference type="InterPro" id="IPR001867">
    <property type="entry name" value="OmpR/PhoB-type_DNA-bd"/>
</dbReference>
<feature type="domain" description="Bacterial transcriptional activator" evidence="6">
    <location>
        <begin position="277"/>
        <end position="402"/>
    </location>
</feature>
<feature type="domain" description="OmpR/PhoB-type" evidence="5">
    <location>
        <begin position="202"/>
        <end position="267"/>
    </location>
</feature>
<dbReference type="Gene3D" id="3.30.450.40">
    <property type="match status" value="1"/>
</dbReference>
<dbReference type="AlphaFoldDB" id="D4JZS0"/>
<name>D4JZS0_9FIRM</name>
<evidence type="ECO:0000313" key="7">
    <source>
        <dbReference type="EMBL" id="CBK99519.1"/>
    </source>
</evidence>
<dbReference type="SUPFAM" id="SSF46894">
    <property type="entry name" value="C-terminal effector domain of the bipartite response regulators"/>
    <property type="match status" value="1"/>
</dbReference>
<keyword evidence="3 7" id="KW-0238">DNA-binding</keyword>
<dbReference type="KEGG" id="fpr:FP2_21390"/>
<dbReference type="SUPFAM" id="SSF55781">
    <property type="entry name" value="GAF domain-like"/>
    <property type="match status" value="1"/>
</dbReference>
<evidence type="ECO:0000256" key="1">
    <source>
        <dbReference type="ARBA" id="ARBA00005820"/>
    </source>
</evidence>
<evidence type="ECO:0000313" key="8">
    <source>
        <dbReference type="Proteomes" id="UP000008804"/>
    </source>
</evidence>
<reference evidence="7 8" key="1">
    <citation type="submission" date="2010-03" db="EMBL/GenBank/DDBJ databases">
        <title>The genome sequence of Faecalibacterium prausnitzii L2/6.</title>
        <authorList>
            <consortium name="metaHIT consortium -- http://www.metahit.eu/"/>
            <person name="Pajon A."/>
            <person name="Turner K."/>
            <person name="Parkhill J."/>
            <person name="Duncan S."/>
            <person name="Flint H."/>
        </authorList>
    </citation>
    <scope>NUCLEOTIDE SEQUENCE [LARGE SCALE GENOMIC DNA]</scope>
    <source>
        <strain evidence="8">L2-6</strain>
    </source>
</reference>
<dbReference type="PATRIC" id="fig|718252.3.peg.326"/>
<evidence type="ECO:0000256" key="3">
    <source>
        <dbReference type="ARBA" id="ARBA00023125"/>
    </source>
</evidence>
<evidence type="ECO:0000259" key="5">
    <source>
        <dbReference type="Pfam" id="PF00486"/>
    </source>
</evidence>
<dbReference type="STRING" id="718252.FP2_21390"/>
<dbReference type="eggNOG" id="COG3629">
    <property type="taxonomic scope" value="Bacteria"/>
</dbReference>
<dbReference type="Gene3D" id="1.25.40.10">
    <property type="entry name" value="Tetratricopeptide repeat domain"/>
    <property type="match status" value="1"/>
</dbReference>
<dbReference type="Proteomes" id="UP000008804">
    <property type="component" value="Chromosome"/>
</dbReference>
<evidence type="ECO:0000256" key="4">
    <source>
        <dbReference type="ARBA" id="ARBA00023163"/>
    </source>
</evidence>
<dbReference type="InterPro" id="IPR011990">
    <property type="entry name" value="TPR-like_helical_dom_sf"/>
</dbReference>
<dbReference type="EMBL" id="FP929045">
    <property type="protein sequence ID" value="CBK99519.1"/>
    <property type="molecule type" value="Genomic_DNA"/>
</dbReference>
<evidence type="ECO:0000259" key="6">
    <source>
        <dbReference type="Pfam" id="PF03704"/>
    </source>
</evidence>
<dbReference type="GO" id="GO:0003677">
    <property type="term" value="F:DNA binding"/>
    <property type="evidence" value="ECO:0007669"/>
    <property type="project" value="UniProtKB-KW"/>
</dbReference>
<sequence length="414" mass="47354">MNDLESQLYYQHLSPKEVAQQVLKATCQFYDADWCGLIQVDLDLSLWTPFWWFNTGATDKTTLLTEEYESAKFLDRWVQTVRKGIPMVVPNAEATKVAYPAEYDLYQRLSIRSVIAVSLEPRPVALLAVRNPKRYIQQTSMLRILAYVLLASYNEQKMLNRLQMAYIPTSIQSSKDIYVSLFGELSISTSKGVLKEADFSSPRISRLISYLLISRKNAISPQEITQTLWPDDSDNPAKNVKGLIYRLRQKFSLISDEPLILSSASGYQLNPELHIMTDYQRFDELVSSAARASSVINKVDILKNALDLYRGKVLSSADGEHWFIQFSTKYHLSYMGAVSELLKQLDYLHSYDLLNQYAMKSLTIAPDNPKAYCWLIRSLKAQGMNELATNELAAAKEHLTTEEYEEILAFEANW</sequence>
<reference evidence="7 8" key="2">
    <citation type="submission" date="2010-03" db="EMBL/GenBank/DDBJ databases">
        <authorList>
            <person name="Pajon A."/>
        </authorList>
    </citation>
    <scope>NUCLEOTIDE SEQUENCE [LARGE SCALE GENOMIC DNA]</scope>
    <source>
        <strain evidence="8">L2-6</strain>
    </source>
</reference>
<accession>D4JZS0</accession>
<dbReference type="InterPro" id="IPR029016">
    <property type="entry name" value="GAF-like_dom_sf"/>
</dbReference>
<dbReference type="Gene3D" id="1.10.10.10">
    <property type="entry name" value="Winged helix-like DNA-binding domain superfamily/Winged helix DNA-binding domain"/>
    <property type="match status" value="1"/>
</dbReference>
<keyword evidence="8" id="KW-1185">Reference proteome</keyword>
<dbReference type="Pfam" id="PF03704">
    <property type="entry name" value="BTAD"/>
    <property type="match status" value="1"/>
</dbReference>
<keyword evidence="4" id="KW-0804">Transcription</keyword>
<gene>
    <name evidence="7" type="ORF">FP2_21390</name>
</gene>
<organism evidence="7 8">
    <name type="scientific">Faecalibacterium prausnitzii L2-6</name>
    <dbReference type="NCBI Taxonomy" id="718252"/>
    <lineage>
        <taxon>Bacteria</taxon>
        <taxon>Bacillati</taxon>
        <taxon>Bacillota</taxon>
        <taxon>Clostridia</taxon>
        <taxon>Eubacteriales</taxon>
        <taxon>Oscillospiraceae</taxon>
        <taxon>Faecalibacterium</taxon>
    </lineage>
</organism>
<dbReference type="HOGENOM" id="CLU_622212_0_0_9"/>
<dbReference type="InterPro" id="IPR051677">
    <property type="entry name" value="AfsR-DnrI-RedD_regulator"/>
</dbReference>